<evidence type="ECO:0000313" key="2">
    <source>
        <dbReference type="EMBL" id="ABF88598.1"/>
    </source>
</evidence>
<feature type="domain" description="DUF7768" evidence="1">
    <location>
        <begin position="22"/>
        <end position="122"/>
    </location>
</feature>
<dbReference type="Pfam" id="PF24963">
    <property type="entry name" value="DUF7768"/>
    <property type="match status" value="1"/>
</dbReference>
<reference evidence="2 3" key="1">
    <citation type="journal article" date="2006" name="Proc. Natl. Acad. Sci. U.S.A.">
        <title>Evolution of sensory complexity recorded in a myxobacterial genome.</title>
        <authorList>
            <person name="Goldman B.S."/>
            <person name="Nierman W.C."/>
            <person name="Kaiser D."/>
            <person name="Slater S.C."/>
            <person name="Durkin A.S."/>
            <person name="Eisen J.A."/>
            <person name="Ronning C.M."/>
            <person name="Barbazuk W.B."/>
            <person name="Blanchard M."/>
            <person name="Field C."/>
            <person name="Halling C."/>
            <person name="Hinkle G."/>
            <person name="Iartchuk O."/>
            <person name="Kim H.S."/>
            <person name="Mackenzie C."/>
            <person name="Madupu R."/>
            <person name="Miller N."/>
            <person name="Shvartsbeyn A."/>
            <person name="Sullivan S.A."/>
            <person name="Vaudin M."/>
            <person name="Wiegand R."/>
            <person name="Kaplan H.B."/>
        </authorList>
    </citation>
    <scope>NUCLEOTIDE SEQUENCE [LARGE SCALE GENOMIC DNA]</scope>
    <source>
        <strain evidence="3">DK1622</strain>
    </source>
</reference>
<protein>
    <recommendedName>
        <fullName evidence="1">DUF7768 domain-containing protein</fullName>
    </recommendedName>
</protein>
<dbReference type="Proteomes" id="UP000002402">
    <property type="component" value="Chromosome"/>
</dbReference>
<dbReference type="KEGG" id="mxa:MXAN_1823"/>
<dbReference type="STRING" id="246197.MXAN_1823"/>
<dbReference type="EnsemblBacteria" id="ABF88598">
    <property type="protein sequence ID" value="ABF88598"/>
    <property type="gene ID" value="MXAN_1823"/>
</dbReference>
<accession>Q1DBA3</accession>
<gene>
    <name evidence="2" type="ordered locus">MXAN_1823</name>
</gene>
<dbReference type="InterPro" id="IPR056670">
    <property type="entry name" value="DUF7768"/>
</dbReference>
<organism evidence="2 3">
    <name type="scientific">Myxococcus xanthus (strain DK1622)</name>
    <dbReference type="NCBI Taxonomy" id="246197"/>
    <lineage>
        <taxon>Bacteria</taxon>
        <taxon>Pseudomonadati</taxon>
        <taxon>Myxococcota</taxon>
        <taxon>Myxococcia</taxon>
        <taxon>Myxococcales</taxon>
        <taxon>Cystobacterineae</taxon>
        <taxon>Myxococcaceae</taxon>
        <taxon>Myxococcus</taxon>
    </lineage>
</organism>
<dbReference type="EMBL" id="CP000113">
    <property type="protein sequence ID" value="ABF88598.1"/>
    <property type="molecule type" value="Genomic_DNA"/>
</dbReference>
<evidence type="ECO:0000259" key="1">
    <source>
        <dbReference type="Pfam" id="PF24963"/>
    </source>
</evidence>
<evidence type="ECO:0000313" key="3">
    <source>
        <dbReference type="Proteomes" id="UP000002402"/>
    </source>
</evidence>
<dbReference type="eggNOG" id="ENOG503355Z">
    <property type="taxonomic scope" value="Bacteria"/>
</dbReference>
<sequence length="131" mass="14827">MYVFRDGQRRPRQHTENPMSRPIVIVESPYAGDIERNVAYARAALSDCLRRGEAPYASHLLYTQPGVLRDEVPEERNHGIEAGFEFRRVAQATVVYTDLGYSEGMKLGIRHAEALGHPIEYRSLPGWATQA</sequence>
<proteinExistence type="predicted"/>
<dbReference type="HOGENOM" id="CLU_128088_3_2_7"/>
<dbReference type="AlphaFoldDB" id="Q1DBA3"/>
<keyword evidence="3" id="KW-1185">Reference proteome</keyword>
<name>Q1DBA3_MYXXD</name>
<dbReference type="Gene3D" id="3.40.50.10400">
    <property type="entry name" value="Hypothetical protein PA1492"/>
    <property type="match status" value="1"/>
</dbReference>